<proteinExistence type="predicted"/>
<sequence>MIDIVSVIQIWACTRTSSAKTYLKKCLIKFATWTWPAGSELSTVFNHKNVRTTNSFVFCHLFDALEKAFRCPVLCSLEASSLVAWIHTEEQEPPLLSFSFRRHHNKVFC</sequence>
<protein>
    <submittedName>
        <fullName evidence="1">Uncharacterized protein</fullName>
    </submittedName>
</protein>
<reference evidence="1 2" key="1">
    <citation type="journal article" date="2023" name="Nucleic Acids Res.">
        <title>The hologenome of Daphnia magna reveals possible DNA methylation and microbiome-mediated evolution of the host genome.</title>
        <authorList>
            <person name="Chaturvedi A."/>
            <person name="Li X."/>
            <person name="Dhandapani V."/>
            <person name="Marshall H."/>
            <person name="Kissane S."/>
            <person name="Cuenca-Cambronero M."/>
            <person name="Asole G."/>
            <person name="Calvet F."/>
            <person name="Ruiz-Romero M."/>
            <person name="Marangio P."/>
            <person name="Guigo R."/>
            <person name="Rago D."/>
            <person name="Mirbahai L."/>
            <person name="Eastwood N."/>
            <person name="Colbourne J.K."/>
            <person name="Zhou J."/>
            <person name="Mallon E."/>
            <person name="Orsini L."/>
        </authorList>
    </citation>
    <scope>NUCLEOTIDE SEQUENCE [LARGE SCALE GENOMIC DNA]</scope>
    <source>
        <strain evidence="1">LRV0_1</strain>
    </source>
</reference>
<dbReference type="EMBL" id="JAOYFB010000036">
    <property type="protein sequence ID" value="KAK4018059.1"/>
    <property type="molecule type" value="Genomic_DNA"/>
</dbReference>
<dbReference type="Proteomes" id="UP001234178">
    <property type="component" value="Unassembled WGS sequence"/>
</dbReference>
<evidence type="ECO:0000313" key="1">
    <source>
        <dbReference type="EMBL" id="KAK4018059.1"/>
    </source>
</evidence>
<gene>
    <name evidence="1" type="ORF">OUZ56_000128</name>
</gene>
<accession>A0ABQ9ZZI7</accession>
<organism evidence="1 2">
    <name type="scientific">Daphnia magna</name>
    <dbReference type="NCBI Taxonomy" id="35525"/>
    <lineage>
        <taxon>Eukaryota</taxon>
        <taxon>Metazoa</taxon>
        <taxon>Ecdysozoa</taxon>
        <taxon>Arthropoda</taxon>
        <taxon>Crustacea</taxon>
        <taxon>Branchiopoda</taxon>
        <taxon>Diplostraca</taxon>
        <taxon>Cladocera</taxon>
        <taxon>Anomopoda</taxon>
        <taxon>Daphniidae</taxon>
        <taxon>Daphnia</taxon>
    </lineage>
</organism>
<keyword evidence="2" id="KW-1185">Reference proteome</keyword>
<name>A0ABQ9ZZI7_9CRUS</name>
<evidence type="ECO:0000313" key="2">
    <source>
        <dbReference type="Proteomes" id="UP001234178"/>
    </source>
</evidence>
<comment type="caution">
    <text evidence="1">The sequence shown here is derived from an EMBL/GenBank/DDBJ whole genome shotgun (WGS) entry which is preliminary data.</text>
</comment>